<organism evidence="2 3">
    <name type="scientific">Flavipsychrobacter stenotrophus</name>
    <dbReference type="NCBI Taxonomy" id="2077091"/>
    <lineage>
        <taxon>Bacteria</taxon>
        <taxon>Pseudomonadati</taxon>
        <taxon>Bacteroidota</taxon>
        <taxon>Chitinophagia</taxon>
        <taxon>Chitinophagales</taxon>
        <taxon>Chitinophagaceae</taxon>
        <taxon>Flavipsychrobacter</taxon>
    </lineage>
</organism>
<dbReference type="RefSeq" id="WP_105040360.1">
    <property type="nucleotide sequence ID" value="NZ_PPSL01000005.1"/>
</dbReference>
<comment type="caution">
    <text evidence="2">The sequence shown here is derived from an EMBL/GenBank/DDBJ whole genome shotgun (WGS) entry which is preliminary data.</text>
</comment>
<name>A0A2S7SRQ1_9BACT</name>
<dbReference type="OrthoDB" id="9801888at2"/>
<protein>
    <recommendedName>
        <fullName evidence="1">BT4734-like N-terminal domain-containing protein</fullName>
    </recommendedName>
</protein>
<keyword evidence="3" id="KW-1185">Reference proteome</keyword>
<dbReference type="AlphaFoldDB" id="A0A2S7SRQ1"/>
<proteinExistence type="predicted"/>
<feature type="domain" description="BT4734-like N-terminal" evidence="1">
    <location>
        <begin position="55"/>
        <end position="173"/>
    </location>
</feature>
<gene>
    <name evidence="2" type="ORF">CJD36_016755</name>
</gene>
<evidence type="ECO:0000259" key="1">
    <source>
        <dbReference type="Pfam" id="PF08800"/>
    </source>
</evidence>
<evidence type="ECO:0000313" key="3">
    <source>
        <dbReference type="Proteomes" id="UP000239872"/>
    </source>
</evidence>
<accession>A0A2S7SRQ1</accession>
<evidence type="ECO:0000313" key="2">
    <source>
        <dbReference type="EMBL" id="PQJ09589.1"/>
    </source>
</evidence>
<dbReference type="Proteomes" id="UP000239872">
    <property type="component" value="Unassembled WGS sequence"/>
</dbReference>
<dbReference type="EMBL" id="PPSL01000005">
    <property type="protein sequence ID" value="PQJ09589.1"/>
    <property type="molecule type" value="Genomic_DNA"/>
</dbReference>
<dbReference type="Pfam" id="PF08800">
    <property type="entry name" value="BT4734-like_N"/>
    <property type="match status" value="1"/>
</dbReference>
<reference evidence="2 3" key="1">
    <citation type="submission" date="2018-01" db="EMBL/GenBank/DDBJ databases">
        <title>A novel member of the phylum Bacteroidetes isolated from glacier ice.</title>
        <authorList>
            <person name="Liu Q."/>
            <person name="Xin Y.-H."/>
        </authorList>
    </citation>
    <scope>NUCLEOTIDE SEQUENCE [LARGE SCALE GENOMIC DNA]</scope>
    <source>
        <strain evidence="2 3">RB1R16</strain>
    </source>
</reference>
<sequence length="501" mass="58104">MYSYFEKGIRDCNPNRKISIERLVKLIKVNDTPAIKAIRALDATHPKYTANKVKLKRFLPNITPCCTVTYRDDASIKEFSGYMYFDIDKEGDALNLKSKIIEKYRDFISMICLSCSGQGLSFFTKVENEITADNFDSIRRYICEYIFTDLNLDPQTKSKSNAWYISYDPDCYYNPSAIIEIPEQYILTKEKNLEKSAKHNIITSSSDCLQNALSQYERIPITEVIKKLKFKTEVEVKNRIFDMRPVDYCHVFLPPAYKIPDGKKHAVFAQIIHNLYYMNPDVDPAYIFNYIKWLNKNKTVTEATFRDLQGHFNFIYNGIKNTGEIYPVTRTKIFHCKEKTISPSQRRSLAIEMASLYKRNKTIEAITIAKELLEIFKSKSAKHNIINPFSDCLRFALSKKPTQQEVHDLIEIVAARKGCKKIGIRTIKKYWKEEQIDLDAIVKYKNKTMEITYIPIVGSNDIEFECDIDDDVEIANGRVLDTQILDKVDSIHYCLASNEAD</sequence>
<dbReference type="InterPro" id="IPR014907">
    <property type="entry name" value="BT4734-like_N"/>
</dbReference>